<dbReference type="AlphaFoldDB" id="A0A810A6X4"/>
<evidence type="ECO:0000313" key="5">
    <source>
        <dbReference type="EMBL" id="BCE82436.1"/>
    </source>
</evidence>
<reference evidence="2" key="2">
    <citation type="submission" date="2020-05" db="EMBL/GenBank/DDBJ databases">
        <title>Complete genome sequence of Bradyrhizobium diazoefficiens XF3 isolated from soybean nodule.</title>
        <authorList>
            <person name="Noda R."/>
            <person name="Kakizaki K."/>
            <person name="Minamisawa K."/>
        </authorList>
    </citation>
    <scope>NUCLEOTIDE SEQUENCE</scope>
    <source>
        <strain evidence="2">XF3</strain>
    </source>
</reference>
<dbReference type="EMBL" id="AP023096">
    <property type="protein sequence ID" value="BCE67921.1"/>
    <property type="molecule type" value="Genomic_DNA"/>
</dbReference>
<evidence type="ECO:0000313" key="1">
    <source>
        <dbReference type="EMBL" id="BCE32930.1"/>
    </source>
</evidence>
<sequence>MRRRFYELHVNESSHLANQTVTTKAELWAIEAEILCLDPDTRVKVSLGRSAAIATSADRKDE</sequence>
<evidence type="ECO:0000313" key="2">
    <source>
        <dbReference type="EMBL" id="BCE41708.1"/>
    </source>
</evidence>
<organism evidence="3">
    <name type="scientific">Bradyrhizobium diazoefficiens</name>
    <dbReference type="NCBI Taxonomy" id="1355477"/>
    <lineage>
        <taxon>Bacteria</taxon>
        <taxon>Pseudomonadati</taxon>
        <taxon>Pseudomonadota</taxon>
        <taxon>Alphaproteobacteria</taxon>
        <taxon>Hyphomicrobiales</taxon>
        <taxon>Nitrobacteraceae</taxon>
        <taxon>Bradyrhizobium</taxon>
    </lineage>
</organism>
<dbReference type="EMBL" id="AP023098">
    <property type="protein sequence ID" value="BCE82436.1"/>
    <property type="molecule type" value="Genomic_DNA"/>
</dbReference>
<reference evidence="3" key="3">
    <citation type="submission" date="2020-05" db="EMBL/GenBank/DDBJ databases">
        <title>Complete genome sequence of Bradyrhizobium diazoefficiens XF5 isolated from soybean nodule.</title>
        <authorList>
            <person name="Noda R."/>
            <person name="Kakizaki K."/>
            <person name="Minamisawa K."/>
        </authorList>
    </citation>
    <scope>NUCLEOTIDE SEQUENCE</scope>
    <source>
        <strain evidence="3">XF5</strain>
    </source>
</reference>
<dbReference type="EMBL" id="AP023095">
    <property type="protein sequence ID" value="BCE59240.1"/>
    <property type="molecule type" value="Genomic_DNA"/>
</dbReference>
<evidence type="ECO:0000313" key="3">
    <source>
        <dbReference type="EMBL" id="BCE59240.1"/>
    </source>
</evidence>
<dbReference type="EMBL" id="AP023093">
    <property type="protein sequence ID" value="BCE41708.1"/>
    <property type="molecule type" value="Genomic_DNA"/>
</dbReference>
<accession>A0A810A6X4</accession>
<protein>
    <submittedName>
        <fullName evidence="3">Uncharacterized protein</fullName>
    </submittedName>
</protein>
<gene>
    <name evidence="1" type="ORF">XF2B_66990</name>
    <name evidence="2" type="ORF">XF3B_67390</name>
    <name evidence="3" type="ORF">XF5B_67520</name>
    <name evidence="4" type="ORF">XF6B_67200</name>
    <name evidence="5" type="ORF">XF9B_38570</name>
</gene>
<proteinExistence type="predicted"/>
<reference evidence="1" key="1">
    <citation type="submission" date="2020-05" db="EMBL/GenBank/DDBJ databases">
        <title>Complete genome sequence of Bradyrhizobium diazoefficiens XF2 isolated from soybean nodule.</title>
        <authorList>
            <person name="Noda R."/>
            <person name="Kakizaki K."/>
            <person name="Minamisawa K."/>
        </authorList>
    </citation>
    <scope>NUCLEOTIDE SEQUENCE</scope>
    <source>
        <strain evidence="1">XF2</strain>
    </source>
</reference>
<reference evidence="4" key="4">
    <citation type="submission" date="2020-05" db="EMBL/GenBank/DDBJ databases">
        <title>Complete genome sequence of Bradyrhizobium diazoefficiens XF6 isolated from soybean nodule.</title>
        <authorList>
            <person name="Noda R."/>
            <person name="Kakizaki K."/>
            <person name="Minamisawa K."/>
        </authorList>
    </citation>
    <scope>NUCLEOTIDE SEQUENCE</scope>
    <source>
        <strain evidence="4">XF6</strain>
    </source>
</reference>
<name>A0A810A6X4_9BRAD</name>
<evidence type="ECO:0000313" key="4">
    <source>
        <dbReference type="EMBL" id="BCE67921.1"/>
    </source>
</evidence>
<dbReference type="EMBL" id="AP023092">
    <property type="protein sequence ID" value="BCE32930.1"/>
    <property type="molecule type" value="Genomic_DNA"/>
</dbReference>
<reference evidence="5" key="5">
    <citation type="submission" date="2020-05" db="EMBL/GenBank/DDBJ databases">
        <title>Complete genome sequence of Bradyrhizobium diazoefficiens XF9 isolated from soybean nodule.</title>
        <authorList>
            <person name="Noda R."/>
            <person name="Kakizaki K."/>
            <person name="Minamisawa K."/>
        </authorList>
    </citation>
    <scope>NUCLEOTIDE SEQUENCE</scope>
    <source>
        <strain evidence="5">XF9</strain>
    </source>
</reference>